<dbReference type="Gramene" id="OIT03206">
    <property type="protein sequence ID" value="OIT03206"/>
    <property type="gene ID" value="A4A49_04740"/>
</dbReference>
<dbReference type="SMR" id="A0A1J6IE83"/>
<dbReference type="PRINTS" id="PR00081">
    <property type="entry name" value="GDHRDH"/>
</dbReference>
<dbReference type="InterPro" id="IPR050259">
    <property type="entry name" value="SDR"/>
</dbReference>
<dbReference type="EC" id="1.1.1.100" evidence="3"/>
<keyword evidence="9" id="KW-1185">Reference proteome</keyword>
<evidence type="ECO:0000313" key="9">
    <source>
        <dbReference type="Proteomes" id="UP000187609"/>
    </source>
</evidence>
<evidence type="ECO:0000256" key="5">
    <source>
        <dbReference type="ARBA" id="ARBA00022832"/>
    </source>
</evidence>
<keyword evidence="6" id="KW-0443">Lipid metabolism</keyword>
<dbReference type="PANTHER" id="PTHR42879">
    <property type="entry name" value="3-OXOACYL-(ACYL-CARRIER-PROTEIN) REDUCTASE"/>
    <property type="match status" value="1"/>
</dbReference>
<dbReference type="STRING" id="49451.A0A1J6IE83"/>
<dbReference type="EMBL" id="MJEQ01037187">
    <property type="protein sequence ID" value="OIT03206.1"/>
    <property type="molecule type" value="Genomic_DNA"/>
</dbReference>
<protein>
    <recommendedName>
        <fullName evidence="3">3-oxoacyl-[acyl-carrier-protein] reductase</fullName>
        <ecNumber evidence="3">1.1.1.100</ecNumber>
    </recommendedName>
</protein>
<comment type="pathway">
    <text evidence="1">Lipid metabolism; fatty acid biosynthesis.</text>
</comment>
<dbReference type="InterPro" id="IPR002347">
    <property type="entry name" value="SDR_fam"/>
</dbReference>
<evidence type="ECO:0000256" key="6">
    <source>
        <dbReference type="ARBA" id="ARBA00023160"/>
    </source>
</evidence>
<comment type="catalytic activity">
    <reaction evidence="7">
        <text>a (3R)-hydroxyacyl-[ACP] + NADP(+) = a 3-oxoacyl-[ACP] + NADPH + H(+)</text>
        <dbReference type="Rhea" id="RHEA:17397"/>
        <dbReference type="Rhea" id="RHEA-COMP:9916"/>
        <dbReference type="Rhea" id="RHEA-COMP:9945"/>
        <dbReference type="ChEBI" id="CHEBI:15378"/>
        <dbReference type="ChEBI" id="CHEBI:57783"/>
        <dbReference type="ChEBI" id="CHEBI:58349"/>
        <dbReference type="ChEBI" id="CHEBI:78776"/>
        <dbReference type="ChEBI" id="CHEBI:78827"/>
        <dbReference type="EC" id="1.1.1.100"/>
    </reaction>
</comment>
<dbReference type="AlphaFoldDB" id="A0A1J6IE83"/>
<keyword evidence="5" id="KW-0276">Fatty acid metabolism</keyword>
<evidence type="ECO:0000313" key="8">
    <source>
        <dbReference type="EMBL" id="OIT03206.1"/>
    </source>
</evidence>
<evidence type="ECO:0000256" key="3">
    <source>
        <dbReference type="ARBA" id="ARBA00012948"/>
    </source>
</evidence>
<dbReference type="Proteomes" id="UP000187609">
    <property type="component" value="Unassembled WGS sequence"/>
</dbReference>
<sequence>MKERCVFHFFSTFDIPDFLAIKKIPDLTMVVPDERKAEAIRCIVEEARCRIRDPVGDVFGELELVKLAQPSSTHSSVNSYHQELILGAGYTQRSGTGGMRGQRNRQGIALALGKAGCKVLVNCNIFKGCRRSFQRGVTRDTLLMRMNQSQRQEVIEFSLTGVFLCTQAAAKIMMKKKKGRIINIFPVVGLIGNAEQDTAKAGVIGLTKSVAKEYASWNITVNAVAPGFIASDMSAKISEDTEEEISQSVPLGCCGQPEEVVGLVEFLPLNPTASYIIGQILPCFEHRRGWLCNKISHVVCS</sequence>
<comment type="caution">
    <text evidence="8">The sequence shown here is derived from an EMBL/GenBank/DDBJ whole genome shotgun (WGS) entry which is preliminary data.</text>
</comment>
<proteinExistence type="inferred from homology"/>
<dbReference type="OMA" id="ITEEARC"/>
<name>A0A1J6IE83_NICAT</name>
<dbReference type="PANTHER" id="PTHR42879:SF2">
    <property type="entry name" value="3-OXOACYL-[ACYL-CARRIER-PROTEIN] REDUCTASE FABG"/>
    <property type="match status" value="1"/>
</dbReference>
<evidence type="ECO:0000256" key="1">
    <source>
        <dbReference type="ARBA" id="ARBA00005194"/>
    </source>
</evidence>
<dbReference type="GO" id="GO:0006633">
    <property type="term" value="P:fatty acid biosynthetic process"/>
    <property type="evidence" value="ECO:0007669"/>
    <property type="project" value="UniProtKB-KW"/>
</dbReference>
<dbReference type="Gene3D" id="3.40.50.720">
    <property type="entry name" value="NAD(P)-binding Rossmann-like Domain"/>
    <property type="match status" value="1"/>
</dbReference>
<evidence type="ECO:0000256" key="4">
    <source>
        <dbReference type="ARBA" id="ARBA00022516"/>
    </source>
</evidence>
<evidence type="ECO:0000256" key="7">
    <source>
        <dbReference type="ARBA" id="ARBA00048508"/>
    </source>
</evidence>
<gene>
    <name evidence="8" type="primary">BKR3_0</name>
    <name evidence="8" type="ORF">A4A49_04740</name>
</gene>
<reference evidence="8" key="1">
    <citation type="submission" date="2016-11" db="EMBL/GenBank/DDBJ databases">
        <title>The genome of Nicotiana attenuata.</title>
        <authorList>
            <person name="Xu S."/>
            <person name="Brockmoeller T."/>
            <person name="Gaquerel E."/>
            <person name="Navarro A."/>
            <person name="Kuhl H."/>
            <person name="Gase K."/>
            <person name="Ling Z."/>
            <person name="Zhou W."/>
            <person name="Kreitzer C."/>
            <person name="Stanke M."/>
            <person name="Tang H."/>
            <person name="Lyons E."/>
            <person name="Pandey P."/>
            <person name="Pandey S.P."/>
            <person name="Timmermann B."/>
            <person name="Baldwin I.T."/>
        </authorList>
    </citation>
    <scope>NUCLEOTIDE SEQUENCE [LARGE SCALE GENOMIC DNA]</scope>
    <source>
        <strain evidence="8">UT</strain>
    </source>
</reference>
<comment type="similarity">
    <text evidence="2">Belongs to the short-chain dehydrogenases/reductases (SDR) family.</text>
</comment>
<dbReference type="SUPFAM" id="SSF51735">
    <property type="entry name" value="NAD(P)-binding Rossmann-fold domains"/>
    <property type="match status" value="1"/>
</dbReference>
<evidence type="ECO:0000256" key="2">
    <source>
        <dbReference type="ARBA" id="ARBA00006484"/>
    </source>
</evidence>
<keyword evidence="4" id="KW-0444">Lipid biosynthesis</keyword>
<keyword evidence="6" id="KW-0275">Fatty acid biosynthesis</keyword>
<dbReference type="GO" id="GO:0004316">
    <property type="term" value="F:3-oxoacyl-[acyl-carrier-protein] reductase (NADPH) activity"/>
    <property type="evidence" value="ECO:0007669"/>
    <property type="project" value="UniProtKB-EC"/>
</dbReference>
<dbReference type="InterPro" id="IPR036291">
    <property type="entry name" value="NAD(P)-bd_dom_sf"/>
</dbReference>
<dbReference type="Pfam" id="PF13561">
    <property type="entry name" value="adh_short_C2"/>
    <property type="match status" value="1"/>
</dbReference>
<accession>A0A1J6IE83</accession>
<organism evidence="8 9">
    <name type="scientific">Nicotiana attenuata</name>
    <name type="common">Coyote tobacco</name>
    <dbReference type="NCBI Taxonomy" id="49451"/>
    <lineage>
        <taxon>Eukaryota</taxon>
        <taxon>Viridiplantae</taxon>
        <taxon>Streptophyta</taxon>
        <taxon>Embryophyta</taxon>
        <taxon>Tracheophyta</taxon>
        <taxon>Spermatophyta</taxon>
        <taxon>Magnoliopsida</taxon>
        <taxon>eudicotyledons</taxon>
        <taxon>Gunneridae</taxon>
        <taxon>Pentapetalae</taxon>
        <taxon>asterids</taxon>
        <taxon>lamiids</taxon>
        <taxon>Solanales</taxon>
        <taxon>Solanaceae</taxon>
        <taxon>Nicotianoideae</taxon>
        <taxon>Nicotianeae</taxon>
        <taxon>Nicotiana</taxon>
    </lineage>
</organism>